<accession>A0ABP3DFU4</accession>
<evidence type="ECO:0008006" key="4">
    <source>
        <dbReference type="Google" id="ProtNLM"/>
    </source>
</evidence>
<evidence type="ECO:0000256" key="1">
    <source>
        <dbReference type="SAM" id="SignalP"/>
    </source>
</evidence>
<dbReference type="EMBL" id="BAAADG010000018">
    <property type="protein sequence ID" value="GAA0230901.1"/>
    <property type="molecule type" value="Genomic_DNA"/>
</dbReference>
<feature type="chain" id="PRO_5045121901" description="Lipoprotein" evidence="1">
    <location>
        <begin position="28"/>
        <end position="411"/>
    </location>
</feature>
<keyword evidence="3" id="KW-1185">Reference proteome</keyword>
<evidence type="ECO:0000313" key="2">
    <source>
        <dbReference type="EMBL" id="GAA0230901.1"/>
    </source>
</evidence>
<feature type="signal peptide" evidence="1">
    <location>
        <begin position="1"/>
        <end position="27"/>
    </location>
</feature>
<name>A0ABP3DFU4_9GAMM</name>
<protein>
    <recommendedName>
        <fullName evidence="4">Lipoprotein</fullName>
    </recommendedName>
</protein>
<comment type="caution">
    <text evidence="2">The sequence shown here is derived from an EMBL/GenBank/DDBJ whole genome shotgun (WGS) entry which is preliminary data.</text>
</comment>
<reference evidence="3" key="1">
    <citation type="journal article" date="2019" name="Int. J. Syst. Evol. Microbiol.">
        <title>The Global Catalogue of Microorganisms (GCM) 10K type strain sequencing project: providing services to taxonomists for standard genome sequencing and annotation.</title>
        <authorList>
            <consortium name="The Broad Institute Genomics Platform"/>
            <consortium name="The Broad Institute Genome Sequencing Center for Infectious Disease"/>
            <person name="Wu L."/>
            <person name="Ma J."/>
        </authorList>
    </citation>
    <scope>NUCLEOTIDE SEQUENCE [LARGE SCALE GENOMIC DNA]</scope>
    <source>
        <strain evidence="3">JCM 6886</strain>
    </source>
</reference>
<dbReference type="Proteomes" id="UP001501476">
    <property type="component" value="Unassembled WGS sequence"/>
</dbReference>
<dbReference type="RefSeq" id="WP_286305841.1">
    <property type="nucleotide sequence ID" value="NZ_AP027741.1"/>
</dbReference>
<keyword evidence="1" id="KW-0732">Signal</keyword>
<proteinExistence type="predicted"/>
<evidence type="ECO:0000313" key="3">
    <source>
        <dbReference type="Proteomes" id="UP001501476"/>
    </source>
</evidence>
<gene>
    <name evidence="2" type="ORF">GCM10008964_22540</name>
</gene>
<sequence>MNIDRFRKPSKFLVYLLVMLHVLTGCATTSGSGVDVGPRSSSSFSEDMSKTAYTGPKMDVVIPVFSPGLSGKAANYEEEGVWPELRRAEANRFAYKLKKALDDTGKFGAVRVTPDKTASGDLYVLGSIVESNGLEVEFDMQVVDASGKEWLDDNIDYEVGDGFYKNPRNTDKDPYDPAFNQAANDIVKALLKQKPSDLSTVKHIADLRFGASFNDKAFDDYLDTSSTPIKLTGLPSESDPLYERVKAIRVKEQLFVDNLQPNYAAFSQKMNDSYLTWQKASATELKLQQEAQNESLMKIIGGALLIAAAVAVGSNGNRNNNTLGRDMVTIAGGVGGAVLITSGITSRGEAKFHQDAINELGQSLDLEMSPQVIEFENQSTKLTGNMEQQFQQWRAFMARMYELESTPDKAL</sequence>
<dbReference type="PROSITE" id="PS51257">
    <property type="entry name" value="PROKAR_LIPOPROTEIN"/>
    <property type="match status" value="1"/>
</dbReference>
<organism evidence="2 3">
    <name type="scientific">Methylophaga marina</name>
    <dbReference type="NCBI Taxonomy" id="45495"/>
    <lineage>
        <taxon>Bacteria</taxon>
        <taxon>Pseudomonadati</taxon>
        <taxon>Pseudomonadota</taxon>
        <taxon>Gammaproteobacteria</taxon>
        <taxon>Thiotrichales</taxon>
        <taxon>Piscirickettsiaceae</taxon>
        <taxon>Methylophaga</taxon>
    </lineage>
</organism>